<keyword evidence="2" id="KW-1185">Reference proteome</keyword>
<name>A0A3E0GVL9_9PSEU</name>
<protein>
    <submittedName>
        <fullName evidence="1">Uncharacterized protein</fullName>
    </submittedName>
</protein>
<sequence>MIDIESFVNLQRVDNSPLAFSVSNSPVACAAAATAAEAAVVAGKGFGAAAIVTAGIAGFIGGALATHYHIGHYTSAPVTLPAGGVPGTDLSSAALTTLAASLHD</sequence>
<reference evidence="1 2" key="1">
    <citation type="submission" date="2018-08" db="EMBL/GenBank/DDBJ databases">
        <title>Genomic Encyclopedia of Archaeal and Bacterial Type Strains, Phase II (KMG-II): from individual species to whole genera.</title>
        <authorList>
            <person name="Goeker M."/>
        </authorList>
    </citation>
    <scope>NUCLEOTIDE SEQUENCE [LARGE SCALE GENOMIC DNA]</scope>
    <source>
        <strain evidence="1 2">DSM 45791</strain>
    </source>
</reference>
<evidence type="ECO:0000313" key="1">
    <source>
        <dbReference type="EMBL" id="REH26987.1"/>
    </source>
</evidence>
<proteinExistence type="predicted"/>
<comment type="caution">
    <text evidence="1">The sequence shown here is derived from an EMBL/GenBank/DDBJ whole genome shotgun (WGS) entry which is preliminary data.</text>
</comment>
<dbReference type="Proteomes" id="UP000256269">
    <property type="component" value="Unassembled WGS sequence"/>
</dbReference>
<evidence type="ECO:0000313" key="2">
    <source>
        <dbReference type="Proteomes" id="UP000256269"/>
    </source>
</evidence>
<gene>
    <name evidence="1" type="ORF">BCF44_13142</name>
</gene>
<organism evidence="1 2">
    <name type="scientific">Kutzneria buriramensis</name>
    <dbReference type="NCBI Taxonomy" id="1045776"/>
    <lineage>
        <taxon>Bacteria</taxon>
        <taxon>Bacillati</taxon>
        <taxon>Actinomycetota</taxon>
        <taxon>Actinomycetes</taxon>
        <taxon>Pseudonocardiales</taxon>
        <taxon>Pseudonocardiaceae</taxon>
        <taxon>Kutzneria</taxon>
    </lineage>
</organism>
<dbReference type="AlphaFoldDB" id="A0A3E0GVL9"/>
<accession>A0A3E0GVL9</accession>
<dbReference type="EMBL" id="QUNO01000031">
    <property type="protein sequence ID" value="REH26987.1"/>
    <property type="molecule type" value="Genomic_DNA"/>
</dbReference>